<evidence type="ECO:0000313" key="1">
    <source>
        <dbReference type="EMBL" id="OAJ92811.1"/>
    </source>
</evidence>
<name>A0A177XW22_9VIBR</name>
<evidence type="ECO:0000313" key="2">
    <source>
        <dbReference type="Proteomes" id="UP000078406"/>
    </source>
</evidence>
<reference evidence="1 2" key="1">
    <citation type="journal article" date="2016" name="Syst. Appl. Microbiol.">
        <title>Vibrio bivalvicida sp. nov., a novel larval pathogen for bivalve molluscs reared in a hatchery.</title>
        <authorList>
            <person name="Dubert J."/>
            <person name="Romalde J.L."/>
            <person name="Prado S."/>
            <person name="Barja J.L."/>
        </authorList>
    </citation>
    <scope>NUCLEOTIDE SEQUENCE [LARGE SCALE GENOMIC DNA]</scope>
    <source>
        <strain evidence="1 2">605</strain>
    </source>
</reference>
<dbReference type="Proteomes" id="UP000078406">
    <property type="component" value="Unassembled WGS sequence"/>
</dbReference>
<accession>A0A177XW22</accession>
<sequence>MSANSQSLNTDTLTHSSLLDTPEKLLAMQTHAMAMFSRVCELNIKTSYNIIFKVGSHGERTTDNLDVELFWFTPEGEQARPNTNDMFCYSFQSIETIDHWFLTANVALDLLEREAKVVENSDTLNEQELTRIAREQNNTLLNAIEGRLD</sequence>
<gene>
    <name evidence="1" type="ORF">APB76_18045</name>
</gene>
<organism evidence="1 2">
    <name type="scientific">Vibrio bivalvicida</name>
    <dbReference type="NCBI Taxonomy" id="1276888"/>
    <lineage>
        <taxon>Bacteria</taxon>
        <taxon>Pseudomonadati</taxon>
        <taxon>Pseudomonadota</taxon>
        <taxon>Gammaproteobacteria</taxon>
        <taxon>Vibrionales</taxon>
        <taxon>Vibrionaceae</taxon>
        <taxon>Vibrio</taxon>
        <taxon>Vibrio oreintalis group</taxon>
    </lineage>
</organism>
<protein>
    <submittedName>
        <fullName evidence="1">Uncharacterized protein</fullName>
    </submittedName>
</protein>
<dbReference type="AlphaFoldDB" id="A0A177XW22"/>
<dbReference type="EMBL" id="LLEI02000055">
    <property type="protein sequence ID" value="OAJ92811.1"/>
    <property type="molecule type" value="Genomic_DNA"/>
</dbReference>
<proteinExistence type="predicted"/>
<dbReference type="RefSeq" id="WP_054963676.1">
    <property type="nucleotide sequence ID" value="NZ_LLEI02000055.1"/>
</dbReference>
<comment type="caution">
    <text evidence="1">The sequence shown here is derived from an EMBL/GenBank/DDBJ whole genome shotgun (WGS) entry which is preliminary data.</text>
</comment>